<dbReference type="SUPFAM" id="SSF52777">
    <property type="entry name" value="CoA-dependent acyltransferases"/>
    <property type="match status" value="1"/>
</dbReference>
<gene>
    <name evidence="1" type="ORF">BKG84_12640</name>
</gene>
<organism evidence="1 2">
    <name type="scientific">Mycobacteroides chelonae</name>
    <name type="common">Mycobacterium chelonae</name>
    <dbReference type="NCBI Taxonomy" id="1774"/>
    <lineage>
        <taxon>Bacteria</taxon>
        <taxon>Bacillati</taxon>
        <taxon>Actinomycetota</taxon>
        <taxon>Actinomycetes</taxon>
        <taxon>Mycobacteriales</taxon>
        <taxon>Mycobacteriaceae</taxon>
        <taxon>Mycobacteroides</taxon>
    </lineage>
</organism>
<dbReference type="RefSeq" id="WP_070951838.1">
    <property type="nucleotide sequence ID" value="NZ_CP050145.1"/>
</dbReference>
<accession>A0A1S1M8D6</accession>
<evidence type="ECO:0000313" key="2">
    <source>
        <dbReference type="Proteomes" id="UP000179441"/>
    </source>
</evidence>
<dbReference type="EMBL" id="MLIS01000001">
    <property type="protein sequence ID" value="OHU79108.1"/>
    <property type="molecule type" value="Genomic_DNA"/>
</dbReference>
<dbReference type="Gene3D" id="3.30.559.10">
    <property type="entry name" value="Chloramphenicol acetyltransferase-like domain"/>
    <property type="match status" value="1"/>
</dbReference>
<keyword evidence="2" id="KW-1185">Reference proteome</keyword>
<dbReference type="AlphaFoldDB" id="A0A1S1M8D6"/>
<dbReference type="InterPro" id="IPR023213">
    <property type="entry name" value="CAT-like_dom_sf"/>
</dbReference>
<evidence type="ECO:0008006" key="3">
    <source>
        <dbReference type="Google" id="ProtNLM"/>
    </source>
</evidence>
<name>A0A1S1M8D6_MYCCH</name>
<reference evidence="1 2" key="1">
    <citation type="submission" date="2016-10" db="EMBL/GenBank/DDBJ databases">
        <title>Evaluation of Human, Veterinary and Environmental Mycobacterium chelonae Isolates by Core Genome Phylogenomic Analysis, Targeted Gene Comparison, and Anti-microbial Susceptibility Patterns: A Tale of Mistaken Identities.</title>
        <authorList>
            <person name="Fogelson S.B."/>
            <person name="Camus A.C."/>
            <person name="Lorenz W."/>
            <person name="Vasireddy R."/>
            <person name="Vasireddy S."/>
            <person name="Smith T."/>
            <person name="Brown-Elliott B.A."/>
            <person name="Wallace R.J.Jr."/>
            <person name="Hasan N.A."/>
            <person name="Reischl U."/>
            <person name="Sanchez S."/>
        </authorList>
    </citation>
    <scope>NUCLEOTIDE SEQUENCE [LARGE SCALE GENOMIC DNA]</scope>
    <source>
        <strain evidence="1 2">15518</strain>
    </source>
</reference>
<evidence type="ECO:0000313" key="1">
    <source>
        <dbReference type="EMBL" id="OHU79108.1"/>
    </source>
</evidence>
<dbReference type="Proteomes" id="UP000179441">
    <property type="component" value="Unassembled WGS sequence"/>
</dbReference>
<protein>
    <recommendedName>
        <fullName evidence="3">Fatty acyl-AMP ligase FadD28 and polyketide synthase</fullName>
    </recommendedName>
</protein>
<comment type="caution">
    <text evidence="1">The sequence shown here is derived from an EMBL/GenBank/DDBJ whole genome shotgun (WGS) entry which is preliminary data.</text>
</comment>
<sequence>MPGQLHRVRKSLDDRKKAKDTVRLDNRLALADEALLAEHHAAGMNVIIQVTWLYSHAVDLEALRRFHHNLGRGLLGRRIERPALSIARHRWVEDRGASDIDVVQHARPRSEFSDWVDARSQMRIDPEAGPGWHIGVQPLDDGTTAISLVLSHNLIDGLGLALVIVEAALGKTRDLGYPLPQSRTRLRALGQDARQTARDVPQVAKALVAAVKLGRKQARDRSQSDRVPAPRPVAVEPDKADEVVLVPALTIYVSLDAWDARANALAGASHTLAAAFAARFGERIGRRRADGGTVTLQIPISERTEDDTRAMALSYARVSIDPTSLTTDLRDVRSAIKKTLTVLRETPDESKQLLWLPSFAPKRTLQRMVARMPADPDQSVFCSYLGDLSSMIGYPAGTLADFQNARATGQRERRQLLERTGGRMFILSGRLNGKIFISVGAYQPGATNTKESLRELAELTLADFGLIGEIH</sequence>
<proteinExistence type="predicted"/>